<reference evidence="1" key="1">
    <citation type="submission" date="2022-10" db="EMBL/GenBank/DDBJ databases">
        <title>YIM 151497 complete genome.</title>
        <authorList>
            <person name="Chen X."/>
        </authorList>
    </citation>
    <scope>NUCLEOTIDE SEQUENCE</scope>
    <source>
        <strain evidence="1">YIM 151497</strain>
    </source>
</reference>
<organism evidence="1 2">
    <name type="scientific">Pelagibacterium flavum</name>
    <dbReference type="NCBI Taxonomy" id="2984530"/>
    <lineage>
        <taxon>Bacteria</taxon>
        <taxon>Pseudomonadati</taxon>
        <taxon>Pseudomonadota</taxon>
        <taxon>Alphaproteobacteria</taxon>
        <taxon>Hyphomicrobiales</taxon>
        <taxon>Devosiaceae</taxon>
        <taxon>Pelagibacterium</taxon>
    </lineage>
</organism>
<gene>
    <name evidence="1" type="ORF">OF122_15830</name>
</gene>
<dbReference type="EMBL" id="CP107716">
    <property type="protein sequence ID" value="UYQ71501.1"/>
    <property type="molecule type" value="Genomic_DNA"/>
</dbReference>
<evidence type="ECO:0000313" key="1">
    <source>
        <dbReference type="EMBL" id="UYQ71501.1"/>
    </source>
</evidence>
<dbReference type="Pfam" id="PF10094">
    <property type="entry name" value="DUF2332"/>
    <property type="match status" value="1"/>
</dbReference>
<protein>
    <submittedName>
        <fullName evidence="1">DUF2332 family protein</fullName>
    </submittedName>
</protein>
<name>A0ABY6ILY3_9HYPH</name>
<dbReference type="RefSeq" id="WP_264225151.1">
    <property type="nucleotide sequence ID" value="NZ_CP107716.1"/>
</dbReference>
<evidence type="ECO:0000313" key="2">
    <source>
        <dbReference type="Proteomes" id="UP001163882"/>
    </source>
</evidence>
<keyword evidence="2" id="KW-1185">Reference proteome</keyword>
<dbReference type="PIRSF" id="PIRSF012608">
    <property type="entry name" value="UCP012608"/>
    <property type="match status" value="1"/>
</dbReference>
<accession>A0ABY6ILY3</accession>
<sequence>MSNMNPHVLETFRFQAEACRSLGSPFTAIVCDLLAERLTDSSRFGARILNWPDSARADAIALRAAGALHALVRSGNARELASLYPPLEAKPDQLWEAIEAAIEKHDDFLHDFLDSPPQTNEVMRSSALLGMALRLAERLKMPLALYEIGASAGLNLAFDTYHYALGDDREWGDSNALVNIESEWRGHVPSLDVELEIASRQGCDRNPLDPHAPESVERQLAYIWADQHNRIGRVSAALSAAASRPYEVERADAADWVVAKLAEAPQPGVARVFFHTIVWQYLSKAAKDRISQAFEQAGANATAETPLVWMYMEAEGHAAGAVLKQTVWPGGEKETVGLSDYHGRWVDWT</sequence>
<proteinExistence type="predicted"/>
<dbReference type="InterPro" id="IPR011200">
    <property type="entry name" value="UCP012608"/>
</dbReference>
<dbReference type="Proteomes" id="UP001163882">
    <property type="component" value="Chromosome"/>
</dbReference>